<dbReference type="EMBL" id="CAUJNA010000366">
    <property type="protein sequence ID" value="CAJ1376152.1"/>
    <property type="molecule type" value="Genomic_DNA"/>
</dbReference>
<reference evidence="3" key="1">
    <citation type="submission" date="2023-08" db="EMBL/GenBank/DDBJ databases">
        <authorList>
            <person name="Chen Y."/>
            <person name="Shah S."/>
            <person name="Dougan E. K."/>
            <person name="Thang M."/>
            <person name="Chan C."/>
        </authorList>
    </citation>
    <scope>NUCLEOTIDE SEQUENCE</scope>
</reference>
<evidence type="ECO:0000313" key="4">
    <source>
        <dbReference type="Proteomes" id="UP001178507"/>
    </source>
</evidence>
<protein>
    <recommendedName>
        <fullName evidence="2">EF-hand domain-containing protein</fullName>
    </recommendedName>
</protein>
<organism evidence="3 4">
    <name type="scientific">Effrenium voratum</name>
    <dbReference type="NCBI Taxonomy" id="2562239"/>
    <lineage>
        <taxon>Eukaryota</taxon>
        <taxon>Sar</taxon>
        <taxon>Alveolata</taxon>
        <taxon>Dinophyceae</taxon>
        <taxon>Suessiales</taxon>
        <taxon>Symbiodiniaceae</taxon>
        <taxon>Effrenium</taxon>
    </lineage>
</organism>
<keyword evidence="4" id="KW-1185">Reference proteome</keyword>
<sequence>VQLLGRRGITPVLSCVERIFREVTGEKEVRDLSFDEFVEIYDVVQARAGFSEHDLNRLRKVWSRYDTDGNQVLSADEVRLALYWQGFAVDNAEVEELALEVGRKKGLNQHEFLVFMKKYRDNEVQKLIQLNTSTTGNEAVRLEDIPRLLRTLGYEEVPPEVVQECAALVHLVNLDLAAGIRPLCSTFTFDGLYHFMENLRASHGFINAERVDLKNAFLRFSTEKFSKSGFIEDDSSTAEDEEAQISVLKLFHALRWLGYQVELWQVLEKMDGIGMVGSASLCQEEFMRVMAGLHRQELECIQEMLQESPEIQRVNSEASAGIAPADQEVQAGPVTAKRLKVLFQQLGYSMPGSELVGLSKEFAQGYFPQDVWGVAQVLRRHRNKVRDEVRKNFGFARAELRGLQEAFEQLARPAGTLQGKQLSLAVRQLFPGAEKERLERQRAHQTIKQVTKSRACEELDFQEFLHLVRLCLDREAEAKLNEEHQALERLPFVASEVTEFRTIFHGVALQEKSKASEQCTSILGNVSAIPCLSYIAVEAMLAGITGDVSELTREALQEILLAVDMEKKGSLYFWEFLEAVRALMDENWHSINDEAQKMVLESWAQKEADALYKSRAESARLDET</sequence>
<accession>A0AA36HVN8</accession>
<dbReference type="Gene3D" id="1.10.238.10">
    <property type="entry name" value="EF-hand"/>
    <property type="match status" value="2"/>
</dbReference>
<name>A0AA36HVN8_9DINO</name>
<dbReference type="PROSITE" id="PS50222">
    <property type="entry name" value="EF_HAND_2"/>
    <property type="match status" value="1"/>
</dbReference>
<keyword evidence="1" id="KW-0106">Calcium</keyword>
<feature type="domain" description="EF-hand" evidence="2">
    <location>
        <begin position="53"/>
        <end position="88"/>
    </location>
</feature>
<evidence type="ECO:0000259" key="2">
    <source>
        <dbReference type="PROSITE" id="PS50222"/>
    </source>
</evidence>
<dbReference type="PROSITE" id="PS00018">
    <property type="entry name" value="EF_HAND_1"/>
    <property type="match status" value="1"/>
</dbReference>
<proteinExistence type="predicted"/>
<dbReference type="GO" id="GO:0005509">
    <property type="term" value="F:calcium ion binding"/>
    <property type="evidence" value="ECO:0007669"/>
    <property type="project" value="InterPro"/>
</dbReference>
<dbReference type="AlphaFoldDB" id="A0AA36HVN8"/>
<dbReference type="InterPro" id="IPR018247">
    <property type="entry name" value="EF_Hand_1_Ca_BS"/>
</dbReference>
<evidence type="ECO:0000313" key="3">
    <source>
        <dbReference type="EMBL" id="CAJ1376152.1"/>
    </source>
</evidence>
<gene>
    <name evidence="3" type="ORF">EVOR1521_LOCUS5279</name>
</gene>
<dbReference type="Proteomes" id="UP001178507">
    <property type="component" value="Unassembled WGS sequence"/>
</dbReference>
<evidence type="ECO:0000256" key="1">
    <source>
        <dbReference type="ARBA" id="ARBA00022837"/>
    </source>
</evidence>
<comment type="caution">
    <text evidence="3">The sequence shown here is derived from an EMBL/GenBank/DDBJ whole genome shotgun (WGS) entry which is preliminary data.</text>
</comment>
<feature type="non-terminal residue" evidence="3">
    <location>
        <position position="1"/>
    </location>
</feature>
<dbReference type="InterPro" id="IPR002048">
    <property type="entry name" value="EF_hand_dom"/>
</dbReference>
<dbReference type="InterPro" id="IPR011992">
    <property type="entry name" value="EF-hand-dom_pair"/>
</dbReference>
<dbReference type="SUPFAM" id="SSF47473">
    <property type="entry name" value="EF-hand"/>
    <property type="match status" value="2"/>
</dbReference>